<comment type="similarity">
    <text evidence="1 2">Belongs to the pirin family.</text>
</comment>
<evidence type="ECO:0000313" key="5">
    <source>
        <dbReference type="EMBL" id="KAH7048461.1"/>
    </source>
</evidence>
<dbReference type="CDD" id="cd02909">
    <property type="entry name" value="cupin_pirin_N"/>
    <property type="match status" value="1"/>
</dbReference>
<evidence type="ECO:0000259" key="4">
    <source>
        <dbReference type="Pfam" id="PF05726"/>
    </source>
</evidence>
<evidence type="ECO:0000256" key="2">
    <source>
        <dbReference type="RuleBase" id="RU003457"/>
    </source>
</evidence>
<reference evidence="5 6" key="1">
    <citation type="journal article" date="2021" name="Nat. Commun.">
        <title>Genetic determinants of endophytism in the Arabidopsis root mycobiome.</title>
        <authorList>
            <person name="Mesny F."/>
            <person name="Miyauchi S."/>
            <person name="Thiergart T."/>
            <person name="Pickel B."/>
            <person name="Atanasova L."/>
            <person name="Karlsson M."/>
            <person name="Huettel B."/>
            <person name="Barry K.W."/>
            <person name="Haridas S."/>
            <person name="Chen C."/>
            <person name="Bauer D."/>
            <person name="Andreopoulos W."/>
            <person name="Pangilinan J."/>
            <person name="LaButti K."/>
            <person name="Riley R."/>
            <person name="Lipzen A."/>
            <person name="Clum A."/>
            <person name="Drula E."/>
            <person name="Henrissat B."/>
            <person name="Kohler A."/>
            <person name="Grigoriev I.V."/>
            <person name="Martin F.M."/>
            <person name="Hacquard S."/>
        </authorList>
    </citation>
    <scope>NUCLEOTIDE SEQUENCE [LARGE SCALE GENOMIC DNA]</scope>
    <source>
        <strain evidence="5 6">MPI-SDFR-AT-0080</strain>
    </source>
</reference>
<dbReference type="EMBL" id="JAGTJR010000015">
    <property type="protein sequence ID" value="KAH7048461.1"/>
    <property type="molecule type" value="Genomic_DNA"/>
</dbReference>
<dbReference type="Pfam" id="PF05726">
    <property type="entry name" value="Pirin_C"/>
    <property type="match status" value="1"/>
</dbReference>
<name>A0ABQ8G900_9PEZI</name>
<dbReference type="SUPFAM" id="SSF51182">
    <property type="entry name" value="RmlC-like cupins"/>
    <property type="match status" value="1"/>
</dbReference>
<evidence type="ECO:0000313" key="6">
    <source>
        <dbReference type="Proteomes" id="UP000774617"/>
    </source>
</evidence>
<comment type="caution">
    <text evidence="5">The sequence shown here is derived from an EMBL/GenBank/DDBJ whole genome shotgun (WGS) entry which is preliminary data.</text>
</comment>
<dbReference type="InterPro" id="IPR008778">
    <property type="entry name" value="Pirin_C_dom"/>
</dbReference>
<dbReference type="PANTHER" id="PTHR13903:SF8">
    <property type="entry name" value="PIRIN"/>
    <property type="match status" value="1"/>
</dbReference>
<feature type="domain" description="Pirin N-terminal" evidence="3">
    <location>
        <begin position="24"/>
        <end position="119"/>
    </location>
</feature>
<dbReference type="PANTHER" id="PTHR13903">
    <property type="entry name" value="PIRIN-RELATED"/>
    <property type="match status" value="1"/>
</dbReference>
<evidence type="ECO:0000256" key="1">
    <source>
        <dbReference type="ARBA" id="ARBA00008416"/>
    </source>
</evidence>
<sequence>MTVPRRIARIVRAVEQDEGFDGRVLRTIGQPGFRNFSPFLMLDHSSTPNPGSFPDHPHRGQETITYLIQGKLQHEDFAGNKGILNSGDLQFMTAGRGIMHAEYPLPAEDSVSEGLQLWVDLPAKLKYCEPRYRDLRAKEIPNLKLDGGKVLVKVISGESHGVESVRELAYTPVWLFDITIQPGGKITQPLPAGYNAFAYTLSGRTSFSGGDPSAASSNAKDAAVVGPHINCVFEQSGECVVASVPSDAEEAGRFVLAAGSPLDQKVVQHGPFVLTTQEEVSQAMRDFRTFSNGFERAKGWQSEISKKVFG</sequence>
<dbReference type="PIRSF" id="PIRSF006232">
    <property type="entry name" value="Pirin"/>
    <property type="match status" value="1"/>
</dbReference>
<dbReference type="CDD" id="cd02247">
    <property type="entry name" value="cupin_pirin_C"/>
    <property type="match status" value="1"/>
</dbReference>
<dbReference type="Gene3D" id="2.60.120.10">
    <property type="entry name" value="Jelly Rolls"/>
    <property type="match status" value="2"/>
</dbReference>
<feature type="domain" description="Pirin C-terminal" evidence="4">
    <location>
        <begin position="176"/>
        <end position="292"/>
    </location>
</feature>
<protein>
    <submittedName>
        <fullName evidence="5">RmlC-like cupin domain-containing protein</fullName>
    </submittedName>
</protein>
<dbReference type="InterPro" id="IPR012093">
    <property type="entry name" value="Pirin"/>
</dbReference>
<dbReference type="InterPro" id="IPR003829">
    <property type="entry name" value="Pirin_N_dom"/>
</dbReference>
<dbReference type="InterPro" id="IPR014710">
    <property type="entry name" value="RmlC-like_jellyroll"/>
</dbReference>
<keyword evidence="6" id="KW-1185">Reference proteome</keyword>
<accession>A0ABQ8G900</accession>
<organism evidence="5 6">
    <name type="scientific">Macrophomina phaseolina</name>
    <dbReference type="NCBI Taxonomy" id="35725"/>
    <lineage>
        <taxon>Eukaryota</taxon>
        <taxon>Fungi</taxon>
        <taxon>Dikarya</taxon>
        <taxon>Ascomycota</taxon>
        <taxon>Pezizomycotina</taxon>
        <taxon>Dothideomycetes</taxon>
        <taxon>Dothideomycetes incertae sedis</taxon>
        <taxon>Botryosphaeriales</taxon>
        <taxon>Botryosphaeriaceae</taxon>
        <taxon>Macrophomina</taxon>
    </lineage>
</organism>
<dbReference type="Proteomes" id="UP000774617">
    <property type="component" value="Unassembled WGS sequence"/>
</dbReference>
<proteinExistence type="inferred from homology"/>
<evidence type="ECO:0000259" key="3">
    <source>
        <dbReference type="Pfam" id="PF02678"/>
    </source>
</evidence>
<dbReference type="InterPro" id="IPR011051">
    <property type="entry name" value="RmlC_Cupin_sf"/>
</dbReference>
<dbReference type="Pfam" id="PF02678">
    <property type="entry name" value="Pirin"/>
    <property type="match status" value="1"/>
</dbReference>
<gene>
    <name evidence="5" type="ORF">B0J12DRAFT_575204</name>
</gene>